<dbReference type="HOGENOM" id="CLU_722959_0_0_0"/>
<sequence length="387" mass="44811">MKIALIVEQNFYGMHVGVRNLILTVYLRLIKNGHKVDFVTFYNSNNKLIWCKYWFDINHILNNFSNSDVYYVGTPNEVLQKYQRHEHEIYSFKTNDKILSTTIGQSLDAESYDACFFTTPWLDLHGETVNIKKKFGIVYDLIPNIFTVTKENKHFIFANQHLEGFRMFNRVCDKTLCISKATSQAYNDYLAFDSLALPPCVPNYIDFKFADQLEKTNNTVVLAGPFDVRKGLYRIADLLNGAVEHIDEIIIYGKQRCSDEELRAFINKLTGIDKIHWYESVTSKTLAELYKKSKVLIFPSDEEGLGLPLIEAQLHGCRVLCTNFSSAAELLVDGYKVLPNEQSENDVEMLINMLNEDYDYKQLLEKSRNFYNILHLDEFLDNILTGD</sequence>
<dbReference type="CAZy" id="GT4">
    <property type="family name" value="Glycosyltransferase Family 4"/>
</dbReference>
<protein>
    <submittedName>
        <fullName evidence="3">Glycosyl transferase group 1</fullName>
    </submittedName>
</protein>
<dbReference type="CDD" id="cd03801">
    <property type="entry name" value="GT4_PimA-like"/>
    <property type="match status" value="1"/>
</dbReference>
<keyword evidence="1 3" id="KW-0808">Transferase</keyword>
<dbReference type="KEGG" id="dap:Dacet_2690"/>
<feature type="domain" description="Glycosyl transferase family 1" evidence="2">
    <location>
        <begin position="213"/>
        <end position="368"/>
    </location>
</feature>
<dbReference type="InParanoid" id="D4H589"/>
<dbReference type="PaxDb" id="522772-Dacet_2690"/>
<reference evidence="3 4" key="1">
    <citation type="journal article" date="2010" name="Stand. Genomic Sci.">
        <title>Complete genome sequence of Denitrovibrio acetiphilus type strain (N2460).</title>
        <authorList>
            <person name="Kiss H."/>
            <person name="Lang E."/>
            <person name="Lapidus A."/>
            <person name="Copeland A."/>
            <person name="Nolan M."/>
            <person name="Glavina Del Rio T."/>
            <person name="Chen F."/>
            <person name="Lucas S."/>
            <person name="Tice H."/>
            <person name="Cheng J.F."/>
            <person name="Han C."/>
            <person name="Goodwin L."/>
            <person name="Pitluck S."/>
            <person name="Liolios K."/>
            <person name="Pati A."/>
            <person name="Ivanova N."/>
            <person name="Mavromatis K."/>
            <person name="Chen A."/>
            <person name="Palaniappan K."/>
            <person name="Land M."/>
            <person name="Hauser L."/>
            <person name="Chang Y.J."/>
            <person name="Jeffries C.D."/>
            <person name="Detter J.C."/>
            <person name="Brettin T."/>
            <person name="Spring S."/>
            <person name="Rohde M."/>
            <person name="Goker M."/>
            <person name="Woyke T."/>
            <person name="Bristow J."/>
            <person name="Eisen J.A."/>
            <person name="Markowitz V."/>
            <person name="Hugenholtz P."/>
            <person name="Kyrpides N.C."/>
            <person name="Klenk H.P."/>
        </authorList>
    </citation>
    <scope>NUCLEOTIDE SEQUENCE [LARGE SCALE GENOMIC DNA]</scope>
    <source>
        <strain evidence="4">DSM 12809 / NBRC 114555 / N2460</strain>
    </source>
</reference>
<evidence type="ECO:0000313" key="4">
    <source>
        <dbReference type="Proteomes" id="UP000002012"/>
    </source>
</evidence>
<dbReference type="RefSeq" id="WP_013011939.1">
    <property type="nucleotide sequence ID" value="NC_013943.1"/>
</dbReference>
<dbReference type="OrthoDB" id="9764577at2"/>
<evidence type="ECO:0000256" key="1">
    <source>
        <dbReference type="ARBA" id="ARBA00022679"/>
    </source>
</evidence>
<dbReference type="GO" id="GO:0009103">
    <property type="term" value="P:lipopolysaccharide biosynthetic process"/>
    <property type="evidence" value="ECO:0007669"/>
    <property type="project" value="TreeGrafter"/>
</dbReference>
<dbReference type="STRING" id="522772.Dacet_2690"/>
<accession>D4H589</accession>
<dbReference type="InterPro" id="IPR001296">
    <property type="entry name" value="Glyco_trans_1"/>
</dbReference>
<proteinExistence type="predicted"/>
<name>D4H589_DENA2</name>
<gene>
    <name evidence="3" type="ordered locus">Dacet_2690</name>
</gene>
<organism evidence="3 4">
    <name type="scientific">Denitrovibrio acetiphilus (strain DSM 12809 / NBRC 114555 / N2460)</name>
    <dbReference type="NCBI Taxonomy" id="522772"/>
    <lineage>
        <taxon>Bacteria</taxon>
        <taxon>Pseudomonadati</taxon>
        <taxon>Deferribacterota</taxon>
        <taxon>Deferribacteres</taxon>
        <taxon>Deferribacterales</taxon>
        <taxon>Geovibrionaceae</taxon>
        <taxon>Denitrovibrio</taxon>
    </lineage>
</organism>
<dbReference type="Pfam" id="PF00534">
    <property type="entry name" value="Glycos_transf_1"/>
    <property type="match status" value="1"/>
</dbReference>
<evidence type="ECO:0000313" key="3">
    <source>
        <dbReference type="EMBL" id="ADD69445.1"/>
    </source>
</evidence>
<dbReference type="SUPFAM" id="SSF53756">
    <property type="entry name" value="UDP-Glycosyltransferase/glycogen phosphorylase"/>
    <property type="match status" value="1"/>
</dbReference>
<dbReference type="PANTHER" id="PTHR46401:SF2">
    <property type="entry name" value="GLYCOSYLTRANSFERASE WBBK-RELATED"/>
    <property type="match status" value="1"/>
</dbReference>
<dbReference type="Proteomes" id="UP000002012">
    <property type="component" value="Chromosome"/>
</dbReference>
<evidence type="ECO:0000259" key="2">
    <source>
        <dbReference type="Pfam" id="PF00534"/>
    </source>
</evidence>
<dbReference type="PANTHER" id="PTHR46401">
    <property type="entry name" value="GLYCOSYLTRANSFERASE WBBK-RELATED"/>
    <property type="match status" value="1"/>
</dbReference>
<dbReference type="eggNOG" id="COG0438">
    <property type="taxonomic scope" value="Bacteria"/>
</dbReference>
<dbReference type="GO" id="GO:0016757">
    <property type="term" value="F:glycosyltransferase activity"/>
    <property type="evidence" value="ECO:0007669"/>
    <property type="project" value="InterPro"/>
</dbReference>
<dbReference type="EMBL" id="CP001968">
    <property type="protein sequence ID" value="ADD69445.1"/>
    <property type="molecule type" value="Genomic_DNA"/>
</dbReference>
<dbReference type="Gene3D" id="3.40.50.2000">
    <property type="entry name" value="Glycogen Phosphorylase B"/>
    <property type="match status" value="1"/>
</dbReference>
<dbReference type="AlphaFoldDB" id="D4H589"/>
<keyword evidence="4" id="KW-1185">Reference proteome</keyword>